<dbReference type="Gene3D" id="2.40.110.10">
    <property type="entry name" value="Butyryl-CoA Dehydrogenase, subunit A, domain 2"/>
    <property type="match status" value="1"/>
</dbReference>
<feature type="domain" description="Acyl-CoA dehydrogenase/oxidase C-terminal" evidence="15">
    <location>
        <begin position="343"/>
        <end position="488"/>
    </location>
</feature>
<accession>A0A8D8RAM6</accession>
<keyword evidence="5 14" id="KW-0285">Flavoprotein</keyword>
<evidence type="ECO:0000256" key="11">
    <source>
        <dbReference type="ARBA" id="ARBA00048499"/>
    </source>
</evidence>
<dbReference type="GO" id="GO:0016937">
    <property type="term" value="F:short-chain fatty acyl-CoA dehydrogenase activity"/>
    <property type="evidence" value="ECO:0007669"/>
    <property type="project" value="UniProtKB-EC"/>
</dbReference>
<evidence type="ECO:0000256" key="14">
    <source>
        <dbReference type="RuleBase" id="RU362125"/>
    </source>
</evidence>
<evidence type="ECO:0000256" key="3">
    <source>
        <dbReference type="ARBA" id="ARBA00009347"/>
    </source>
</evidence>
<feature type="domain" description="Acyl-CoA oxidase/dehydrogenase middle" evidence="16">
    <location>
        <begin position="242"/>
        <end position="331"/>
    </location>
</feature>
<dbReference type="AlphaFoldDB" id="A0A8D8RAM6"/>
<dbReference type="InterPro" id="IPR006091">
    <property type="entry name" value="Acyl-CoA_Oxase/DH_mid-dom"/>
</dbReference>
<dbReference type="Pfam" id="PF02771">
    <property type="entry name" value="Acyl-CoA_dh_N"/>
    <property type="match status" value="1"/>
</dbReference>
<comment type="pathway">
    <text evidence="2">Lipid metabolism; mitochondrial fatty acid beta-oxidation.</text>
</comment>
<evidence type="ECO:0000256" key="4">
    <source>
        <dbReference type="ARBA" id="ARBA00012046"/>
    </source>
</evidence>
<evidence type="ECO:0000256" key="1">
    <source>
        <dbReference type="ARBA" id="ARBA00001974"/>
    </source>
</evidence>
<evidence type="ECO:0000256" key="6">
    <source>
        <dbReference type="ARBA" id="ARBA00022827"/>
    </source>
</evidence>
<dbReference type="SUPFAM" id="SSF47203">
    <property type="entry name" value="Acyl-CoA dehydrogenase C-terminal domain-like"/>
    <property type="match status" value="1"/>
</dbReference>
<comment type="cofactor">
    <cofactor evidence="1 14">
        <name>FAD</name>
        <dbReference type="ChEBI" id="CHEBI:57692"/>
    </cofactor>
</comment>
<evidence type="ECO:0000256" key="7">
    <source>
        <dbReference type="ARBA" id="ARBA00023002"/>
    </source>
</evidence>
<dbReference type="InterPro" id="IPR013786">
    <property type="entry name" value="AcylCoA_DH/ox_N"/>
</dbReference>
<dbReference type="InterPro" id="IPR006089">
    <property type="entry name" value="Acyl-CoA_DH_CS"/>
</dbReference>
<dbReference type="Gene3D" id="1.20.140.10">
    <property type="entry name" value="Butyryl-CoA Dehydrogenase, subunit A, domain 3"/>
    <property type="match status" value="1"/>
</dbReference>
<dbReference type="SUPFAM" id="SSF56645">
    <property type="entry name" value="Acyl-CoA dehydrogenase NM domain-like"/>
    <property type="match status" value="2"/>
</dbReference>
<comment type="catalytic activity">
    <reaction evidence="12">
        <text>hexanoyl-CoA + oxidized [electron-transfer flavoprotein] + H(+) = (2E)-hexenoyl-CoA + reduced [electron-transfer flavoprotein]</text>
        <dbReference type="Rhea" id="RHEA:43464"/>
        <dbReference type="Rhea" id="RHEA-COMP:10685"/>
        <dbReference type="Rhea" id="RHEA-COMP:10686"/>
        <dbReference type="ChEBI" id="CHEBI:15378"/>
        <dbReference type="ChEBI" id="CHEBI:57692"/>
        <dbReference type="ChEBI" id="CHEBI:58307"/>
        <dbReference type="ChEBI" id="CHEBI:62077"/>
        <dbReference type="ChEBI" id="CHEBI:62620"/>
    </reaction>
    <physiologicalReaction direction="left-to-right" evidence="12">
        <dbReference type="Rhea" id="RHEA:43465"/>
    </physiologicalReaction>
</comment>
<evidence type="ECO:0000259" key="17">
    <source>
        <dbReference type="Pfam" id="PF02771"/>
    </source>
</evidence>
<evidence type="ECO:0000259" key="16">
    <source>
        <dbReference type="Pfam" id="PF02770"/>
    </source>
</evidence>
<dbReference type="Gene3D" id="1.10.540.10">
    <property type="entry name" value="Acyl-CoA dehydrogenase/oxidase, N-terminal domain"/>
    <property type="match status" value="1"/>
</dbReference>
<reference evidence="18" key="1">
    <citation type="submission" date="2021-05" db="EMBL/GenBank/DDBJ databases">
        <authorList>
            <person name="Alioto T."/>
            <person name="Alioto T."/>
            <person name="Gomez Garrido J."/>
        </authorList>
    </citation>
    <scope>NUCLEOTIDE SEQUENCE</scope>
</reference>
<dbReference type="PANTHER" id="PTHR43884">
    <property type="entry name" value="ACYL-COA DEHYDROGENASE"/>
    <property type="match status" value="1"/>
</dbReference>
<dbReference type="FunFam" id="1.10.540.10:FF:000002">
    <property type="entry name" value="Acyl-CoA dehydrogenase FadE19"/>
    <property type="match status" value="1"/>
</dbReference>
<dbReference type="FunFam" id="1.20.140.10:FF:000004">
    <property type="entry name" value="Acyl-CoA dehydrogenase FadE25"/>
    <property type="match status" value="1"/>
</dbReference>
<comment type="catalytic activity">
    <reaction evidence="11">
        <text>pentanoyl-CoA + oxidized [electron-transfer flavoprotein] + H(+) = (2E)-pentenoyl-CoA + reduced [electron-transfer flavoprotein]</text>
        <dbReference type="Rhea" id="RHEA:43456"/>
        <dbReference type="Rhea" id="RHEA-COMP:10685"/>
        <dbReference type="Rhea" id="RHEA-COMP:10686"/>
        <dbReference type="ChEBI" id="CHEBI:15378"/>
        <dbReference type="ChEBI" id="CHEBI:57389"/>
        <dbReference type="ChEBI" id="CHEBI:57692"/>
        <dbReference type="ChEBI" id="CHEBI:58307"/>
        <dbReference type="ChEBI" id="CHEBI:86160"/>
    </reaction>
    <physiologicalReaction direction="left-to-right" evidence="11">
        <dbReference type="Rhea" id="RHEA:43457"/>
    </physiologicalReaction>
</comment>
<dbReference type="EC" id="1.3.8.1" evidence="4"/>
<evidence type="ECO:0000256" key="2">
    <source>
        <dbReference type="ARBA" id="ARBA00005198"/>
    </source>
</evidence>
<dbReference type="EMBL" id="HBUF01139651">
    <property type="protein sequence ID" value="CAG6646050.1"/>
    <property type="molecule type" value="Transcribed_RNA"/>
</dbReference>
<evidence type="ECO:0000256" key="8">
    <source>
        <dbReference type="ARBA" id="ARBA00031895"/>
    </source>
</evidence>
<dbReference type="Pfam" id="PF00441">
    <property type="entry name" value="Acyl-CoA_dh_1"/>
    <property type="match status" value="1"/>
</dbReference>
<evidence type="ECO:0000256" key="12">
    <source>
        <dbReference type="ARBA" id="ARBA00049192"/>
    </source>
</evidence>
<dbReference type="GO" id="GO:0033539">
    <property type="term" value="P:fatty acid beta-oxidation using acyl-CoA dehydrogenase"/>
    <property type="evidence" value="ECO:0007669"/>
    <property type="project" value="TreeGrafter"/>
</dbReference>
<evidence type="ECO:0000313" key="18">
    <source>
        <dbReference type="EMBL" id="CAG6646050.1"/>
    </source>
</evidence>
<dbReference type="Pfam" id="PF02770">
    <property type="entry name" value="Acyl-CoA_dh_M"/>
    <property type="match status" value="1"/>
</dbReference>
<evidence type="ECO:0000259" key="15">
    <source>
        <dbReference type="Pfam" id="PF00441"/>
    </source>
</evidence>
<keyword evidence="6 14" id="KW-0274">FAD</keyword>
<dbReference type="FunFam" id="2.40.110.10:FF:000001">
    <property type="entry name" value="Acyl-CoA dehydrogenase, mitochondrial"/>
    <property type="match status" value="1"/>
</dbReference>
<evidence type="ECO:0000256" key="5">
    <source>
        <dbReference type="ARBA" id="ARBA00022630"/>
    </source>
</evidence>
<dbReference type="InterPro" id="IPR009075">
    <property type="entry name" value="AcylCo_DH/oxidase_C"/>
</dbReference>
<protein>
    <recommendedName>
        <fullName evidence="9">Short-chain specific acyl-CoA dehydrogenase, mitochondrial</fullName>
        <ecNumber evidence="4">1.3.8.1</ecNumber>
    </recommendedName>
    <alternativeName>
        <fullName evidence="8">Butyryl-CoA dehydrogenase</fullName>
    </alternativeName>
</protein>
<dbReference type="InterPro" id="IPR036250">
    <property type="entry name" value="AcylCo_DH-like_C"/>
</dbReference>
<dbReference type="PROSITE" id="PS00073">
    <property type="entry name" value="ACYL_COA_DH_2"/>
    <property type="match status" value="1"/>
</dbReference>
<dbReference type="InterPro" id="IPR009100">
    <property type="entry name" value="AcylCoA_DH/oxidase_NM_dom_sf"/>
</dbReference>
<sequence length="500" mass="54728">MGTNVMLGSTTLFQACVKSIPAISTRCLSITSLPETHQMLQKTCRDFAQQELKPIAAKLDKEHLFPAEQIKKLGDLGLMGVLVDEEYGGAGLDTLALHVAMEEIAQGCGGTSTILTVHNCLYAGLINKFGNKKQKETYLPSFVDGTNVGCFGISEPGNENRLRHTYCIIQVKKDTYFLTYYCYILSTSTRTYLRRKVPLLPVLPFSMSNWSKTQCCHLKQNIRYLPPYTISSKKFPKFHSIPGSGSDAANMLTSARKESDHWVLNGTKSWITNGYEAKAFVCIAQADKSKKHKGITAFIVPMDTPGLSLGKKEDKLGIRASSTCNVILEDVKIPLDSVLGKEGEGFKVGLTGIDCARIGMASQGIGIAQASLDCAMEYAGKRIAFGAPILKLQAVQQRLAKMATRIEASRLLTRKAAALRDEGKPFTKNASMAKWTASETATFAAHNCIQLLGGMGYVSDMPAERYYRDARIVEIYAGPTDIQQLLVASLTAQEYGLKAR</sequence>
<dbReference type="GO" id="GO:0046359">
    <property type="term" value="P:butyrate catabolic process"/>
    <property type="evidence" value="ECO:0007669"/>
    <property type="project" value="TreeGrafter"/>
</dbReference>
<comment type="function">
    <text evidence="10">Short-chain specific acyl-CoA dehydrogenase is one of the acyl-CoA dehydrogenases that catalyze the first step of mitochondrial fatty acid beta-oxidation, an aerobic process breaking down fatty acids into acetyl-CoA and allowing the production of energy from fats. The first step of fatty acid beta-oxidation consists in the removal of one hydrogen from C-2 and C-3 of the straight-chain fatty acyl-CoA thioester, resulting in the formation of trans-2-enoyl-CoA. Among the different mitochondrial acyl-CoA dehydrogenases, short-chain specific acyl-CoA dehydrogenase acts specifically on acyl-CoAs with saturated 4 to 6 carbons long primary chains.</text>
</comment>
<evidence type="ECO:0000256" key="10">
    <source>
        <dbReference type="ARBA" id="ARBA00045387"/>
    </source>
</evidence>
<comment type="catalytic activity">
    <reaction evidence="13">
        <text>butanoyl-CoA + oxidized [electron-transfer flavoprotein] + H(+) = (2E)-butenoyl-CoA + reduced [electron-transfer flavoprotein]</text>
        <dbReference type="Rhea" id="RHEA:24004"/>
        <dbReference type="Rhea" id="RHEA-COMP:10685"/>
        <dbReference type="Rhea" id="RHEA-COMP:10686"/>
        <dbReference type="ChEBI" id="CHEBI:15378"/>
        <dbReference type="ChEBI" id="CHEBI:57332"/>
        <dbReference type="ChEBI" id="CHEBI:57371"/>
        <dbReference type="ChEBI" id="CHEBI:57692"/>
        <dbReference type="ChEBI" id="CHEBI:58307"/>
        <dbReference type="EC" id="1.3.8.1"/>
    </reaction>
    <physiologicalReaction direction="left-to-right" evidence="13">
        <dbReference type="Rhea" id="RHEA:24005"/>
    </physiologicalReaction>
</comment>
<proteinExistence type="inferred from homology"/>
<keyword evidence="7 14" id="KW-0560">Oxidoreductase</keyword>
<dbReference type="GO" id="GO:0050660">
    <property type="term" value="F:flavin adenine dinucleotide binding"/>
    <property type="evidence" value="ECO:0007669"/>
    <property type="project" value="InterPro"/>
</dbReference>
<organism evidence="18">
    <name type="scientific">Cacopsylla melanoneura</name>
    <dbReference type="NCBI Taxonomy" id="428564"/>
    <lineage>
        <taxon>Eukaryota</taxon>
        <taxon>Metazoa</taxon>
        <taxon>Ecdysozoa</taxon>
        <taxon>Arthropoda</taxon>
        <taxon>Hexapoda</taxon>
        <taxon>Insecta</taxon>
        <taxon>Pterygota</taxon>
        <taxon>Neoptera</taxon>
        <taxon>Paraneoptera</taxon>
        <taxon>Hemiptera</taxon>
        <taxon>Sternorrhyncha</taxon>
        <taxon>Psylloidea</taxon>
        <taxon>Psyllidae</taxon>
        <taxon>Psyllinae</taxon>
        <taxon>Cacopsylla</taxon>
    </lineage>
</organism>
<name>A0A8D8RAM6_9HEMI</name>
<evidence type="ECO:0000256" key="9">
    <source>
        <dbReference type="ARBA" id="ARBA00044204"/>
    </source>
</evidence>
<feature type="domain" description="Acyl-CoA dehydrogenase/oxidase N-terminal" evidence="17">
    <location>
        <begin position="35"/>
        <end position="145"/>
    </location>
</feature>
<dbReference type="PANTHER" id="PTHR43884:SF26">
    <property type="entry name" value="MEDIUM-CHAIN SPECIFIC ACYL-COA DEHYDROGENASE, MITOCHONDRIAL-LIKE PROTEIN-RELATED"/>
    <property type="match status" value="1"/>
</dbReference>
<dbReference type="InterPro" id="IPR037069">
    <property type="entry name" value="AcylCoA_DH/ox_N_sf"/>
</dbReference>
<evidence type="ECO:0000256" key="13">
    <source>
        <dbReference type="ARBA" id="ARBA00050758"/>
    </source>
</evidence>
<dbReference type="InterPro" id="IPR046373">
    <property type="entry name" value="Acyl-CoA_Oxase/DH_mid-dom_sf"/>
</dbReference>
<dbReference type="GO" id="GO:0005739">
    <property type="term" value="C:mitochondrion"/>
    <property type="evidence" value="ECO:0007669"/>
    <property type="project" value="TreeGrafter"/>
</dbReference>
<comment type="similarity">
    <text evidence="3 14">Belongs to the acyl-CoA dehydrogenase family.</text>
</comment>